<dbReference type="GO" id="GO:0005829">
    <property type="term" value="C:cytosol"/>
    <property type="evidence" value="ECO:0007669"/>
    <property type="project" value="UniProtKB-ARBA"/>
</dbReference>
<evidence type="ECO:0000313" key="3">
    <source>
        <dbReference type="EMBL" id="OGZ65727.1"/>
    </source>
</evidence>
<evidence type="ECO:0000259" key="2">
    <source>
        <dbReference type="SMART" id="SM00841"/>
    </source>
</evidence>
<comment type="similarity">
    <text evidence="1">Belongs to the elongation factor P family.</text>
</comment>
<comment type="caution">
    <text evidence="3">The sequence shown here is derived from an EMBL/GenBank/DDBJ whole genome shotgun (WGS) entry which is preliminary data.</text>
</comment>
<protein>
    <recommendedName>
        <fullName evidence="2">Elongation factor P C-terminal domain-containing protein</fullName>
    </recommendedName>
</protein>
<dbReference type="PANTHER" id="PTHR30053:SF12">
    <property type="entry name" value="ELONGATION FACTOR P (EF-P) FAMILY PROTEIN"/>
    <property type="match status" value="1"/>
</dbReference>
<organism evidence="3 4">
    <name type="scientific">Candidatus Staskawiczbacteria bacterium RIFCSPHIGHO2_02_FULL_33_16</name>
    <dbReference type="NCBI Taxonomy" id="1802204"/>
    <lineage>
        <taxon>Bacteria</taxon>
        <taxon>Candidatus Staskawicziibacteriota</taxon>
    </lineage>
</organism>
<dbReference type="NCBIfam" id="NF001810">
    <property type="entry name" value="PRK00529.1"/>
    <property type="match status" value="1"/>
</dbReference>
<feature type="domain" description="Elongation factor P C-terminal" evidence="2">
    <location>
        <begin position="163"/>
        <end position="218"/>
    </location>
</feature>
<evidence type="ECO:0000256" key="1">
    <source>
        <dbReference type="ARBA" id="ARBA00009479"/>
    </source>
</evidence>
<dbReference type="GO" id="GO:0003746">
    <property type="term" value="F:translation elongation factor activity"/>
    <property type="evidence" value="ECO:0007669"/>
    <property type="project" value="TreeGrafter"/>
</dbReference>
<dbReference type="InterPro" id="IPR013852">
    <property type="entry name" value="Transl_elong_P/YeiP_CS"/>
</dbReference>
<dbReference type="EMBL" id="MHOQ01000039">
    <property type="protein sequence ID" value="OGZ65727.1"/>
    <property type="molecule type" value="Genomic_DNA"/>
</dbReference>
<dbReference type="Proteomes" id="UP000179183">
    <property type="component" value="Unassembled WGS sequence"/>
</dbReference>
<dbReference type="Gene3D" id="2.30.30.30">
    <property type="match status" value="1"/>
</dbReference>
<dbReference type="PROSITE" id="PS01275">
    <property type="entry name" value="EFP"/>
    <property type="match status" value="1"/>
</dbReference>
<reference evidence="3 4" key="1">
    <citation type="journal article" date="2016" name="Nat. Commun.">
        <title>Thousands of microbial genomes shed light on interconnected biogeochemical processes in an aquifer system.</title>
        <authorList>
            <person name="Anantharaman K."/>
            <person name="Brown C.T."/>
            <person name="Hug L.A."/>
            <person name="Sharon I."/>
            <person name="Castelle C.J."/>
            <person name="Probst A.J."/>
            <person name="Thomas B.C."/>
            <person name="Singh A."/>
            <person name="Wilkins M.J."/>
            <person name="Karaoz U."/>
            <person name="Brodie E.L."/>
            <person name="Williams K.H."/>
            <person name="Hubbard S.S."/>
            <person name="Banfield J.F."/>
        </authorList>
    </citation>
    <scope>NUCLEOTIDE SEQUENCE [LARGE SCALE GENOMIC DNA]</scope>
</reference>
<accession>A0A1G2HTB7</accession>
<evidence type="ECO:0000313" key="4">
    <source>
        <dbReference type="Proteomes" id="UP000179183"/>
    </source>
</evidence>
<dbReference type="InterPro" id="IPR008991">
    <property type="entry name" value="Translation_prot_SH3-like_sf"/>
</dbReference>
<dbReference type="AlphaFoldDB" id="A0A1G2HTB7"/>
<dbReference type="SUPFAM" id="SSF50104">
    <property type="entry name" value="Translation proteins SH3-like domain"/>
    <property type="match status" value="1"/>
</dbReference>
<name>A0A1G2HTB7_9BACT</name>
<dbReference type="FunFam" id="2.40.50.140:FF:000004">
    <property type="entry name" value="Elongation factor P"/>
    <property type="match status" value="1"/>
</dbReference>
<dbReference type="Pfam" id="PF08207">
    <property type="entry name" value="EFP_N"/>
    <property type="match status" value="1"/>
</dbReference>
<dbReference type="InterPro" id="IPR014722">
    <property type="entry name" value="Rib_uL2_dom2"/>
</dbReference>
<dbReference type="InterPro" id="IPR013185">
    <property type="entry name" value="Transl_elong_KOW-like"/>
</dbReference>
<dbReference type="SMART" id="SM00841">
    <property type="entry name" value="Elong-fact-P_C"/>
    <property type="match status" value="1"/>
</dbReference>
<dbReference type="InterPro" id="IPR012340">
    <property type="entry name" value="NA-bd_OB-fold"/>
</dbReference>
<proteinExistence type="inferred from homology"/>
<sequence>MDEFEIYNLKFEINLKYLNIKILNSNFKLKIHKMLTHTDLKKGTQFIYENQPWEVIEALLVKMAQRRPVIQTKIKNLINGSVQEKNFQQGDVFQEAELVKKNIKFLYSNKGQYFFSEENDPSKRFSFTEDQLGKQAKFFKPNSLVQGIIFQEKIINVISPIKVQLKIKEAPPGIKGDRAQGGTKAAILESGAEIQVPLFIEEGDIIEINTELGEYVKRASE</sequence>
<dbReference type="PIRSF" id="PIRSF005901">
    <property type="entry name" value="EF-P"/>
    <property type="match status" value="1"/>
</dbReference>
<dbReference type="InterPro" id="IPR015365">
    <property type="entry name" value="Elong-fact-P_C"/>
</dbReference>
<dbReference type="SUPFAM" id="SSF50249">
    <property type="entry name" value="Nucleic acid-binding proteins"/>
    <property type="match status" value="1"/>
</dbReference>
<dbReference type="InterPro" id="IPR020599">
    <property type="entry name" value="Transl_elong_fac_P/YeiP"/>
</dbReference>
<dbReference type="GO" id="GO:0043043">
    <property type="term" value="P:peptide biosynthetic process"/>
    <property type="evidence" value="ECO:0007669"/>
    <property type="project" value="InterPro"/>
</dbReference>
<dbReference type="Pfam" id="PF09285">
    <property type="entry name" value="Elong-fact-P_C"/>
    <property type="match status" value="1"/>
</dbReference>
<dbReference type="Gene3D" id="2.40.50.140">
    <property type="entry name" value="Nucleic acid-binding proteins"/>
    <property type="match status" value="2"/>
</dbReference>
<gene>
    <name evidence="3" type="ORF">A3D34_03475</name>
</gene>
<dbReference type="CDD" id="cd05794">
    <property type="entry name" value="S1_EF-P_repeat_2"/>
    <property type="match status" value="1"/>
</dbReference>
<dbReference type="PANTHER" id="PTHR30053">
    <property type="entry name" value="ELONGATION FACTOR P"/>
    <property type="match status" value="1"/>
</dbReference>